<reference evidence="1" key="1">
    <citation type="submission" date="2019-11" db="EMBL/GenBank/DDBJ databases">
        <title>Nori genome reveals adaptations in red seaweeds to the harsh intertidal environment.</title>
        <authorList>
            <person name="Wang D."/>
            <person name="Mao Y."/>
        </authorList>
    </citation>
    <scope>NUCLEOTIDE SEQUENCE</scope>
    <source>
        <tissue evidence="1">Gametophyte</tissue>
    </source>
</reference>
<evidence type="ECO:0000313" key="1">
    <source>
        <dbReference type="EMBL" id="KAK1866144.1"/>
    </source>
</evidence>
<dbReference type="EMBL" id="CM020619">
    <property type="protein sequence ID" value="KAK1866144.1"/>
    <property type="molecule type" value="Genomic_DNA"/>
</dbReference>
<dbReference type="Proteomes" id="UP000798662">
    <property type="component" value="Chromosome 2"/>
</dbReference>
<accession>A0ACC3C7N1</accession>
<organism evidence="1 2">
    <name type="scientific">Pyropia yezoensis</name>
    <name type="common">Susabi-nori</name>
    <name type="synonym">Porphyra yezoensis</name>
    <dbReference type="NCBI Taxonomy" id="2788"/>
    <lineage>
        <taxon>Eukaryota</taxon>
        <taxon>Rhodophyta</taxon>
        <taxon>Bangiophyceae</taxon>
        <taxon>Bangiales</taxon>
        <taxon>Bangiaceae</taxon>
        <taxon>Pyropia</taxon>
    </lineage>
</organism>
<comment type="caution">
    <text evidence="1">The sequence shown here is derived from an EMBL/GenBank/DDBJ whole genome shotgun (WGS) entry which is preliminary data.</text>
</comment>
<gene>
    <name evidence="1" type="ORF">I4F81_008664</name>
</gene>
<sequence>MGYAGRRVAAVAAAAAAVTIVAGGALRGAFAQGVVAFPECPTGASISLTSATTAYTSAAMGWGRKEDLINEQGESFVYRGWEPGFPGEVSVAVSWGTPVPASHILVARDPSRPTGGTVTLEAAGVTYAVAMAGQGGWVVTALPAGTALQSFTIGRSDETSNVMEVAVCVGDGAVGGTGEDGGGTPTPTPPAPPVTGEDGSGSPSSPACSPTLVDSFGDAPPPADTDRSLAAWQAVDAYYTSPAGPVNVGDLCPQAVHDTYWVRGEDGRVYPTWHPPGATSGGQPCAFGHEHGEDPRGADLYCLSRGLPFGLTHTANGISRAEDHVGHKVTARNQFEMVVGNTFSSNSAPLSLTGITCSWLSKLHQGTHSNDALGENAHEYFLSIDCDDGTVLVLKQLAVFGAPSTVTTTCGGERDEATGVAAASGVVLSEYGDGKREFRCAATALFSGAQDPIYELWKTMDVPQPVLGGGGYSYSPYYMVLNPARYYIDSWQSTTGLSGPAVHTVDLCYPDTAAYQAVTAPAGGGDFPEVCTTLPAALGAVAPADRWRSPLSPFVGDRRGVHPKKVQLFNADGPAEELGGSPNGNLGTIFCTDALGRSPTAVPAGGGCGAVGKYTQMVGAVRNGWTEQGPAETGEIGGSAVGAGSDGAGGLTAPGPGLEWAVYPEPGSGVVVPN</sequence>
<name>A0ACC3C7N1_PYRYE</name>
<keyword evidence="2" id="KW-1185">Reference proteome</keyword>
<proteinExistence type="predicted"/>
<evidence type="ECO:0000313" key="2">
    <source>
        <dbReference type="Proteomes" id="UP000798662"/>
    </source>
</evidence>
<protein>
    <submittedName>
        <fullName evidence="1">Uncharacterized protein</fullName>
    </submittedName>
</protein>